<organism evidence="2 3">
    <name type="scientific">Methylobacter tundripaludum</name>
    <dbReference type="NCBI Taxonomy" id="173365"/>
    <lineage>
        <taxon>Bacteria</taxon>
        <taxon>Pseudomonadati</taxon>
        <taxon>Pseudomonadota</taxon>
        <taxon>Gammaproteobacteria</taxon>
        <taxon>Methylococcales</taxon>
        <taxon>Methylococcaceae</taxon>
        <taxon>Methylobacter</taxon>
    </lineage>
</organism>
<comment type="caution">
    <text evidence="2">The sequence shown here is derived from an EMBL/GenBank/DDBJ whole genome shotgun (WGS) entry which is preliminary data.</text>
</comment>
<protein>
    <submittedName>
        <fullName evidence="2">Abortive infection Abi-like protein</fullName>
    </submittedName>
</protein>
<gene>
    <name evidence="2" type="ORF">B0F87_102447</name>
</gene>
<dbReference type="RefSeq" id="WP_104428017.1">
    <property type="nucleotide sequence ID" value="NZ_PTIZ01000002.1"/>
</dbReference>
<dbReference type="EMBL" id="PTIZ01000002">
    <property type="protein sequence ID" value="PPK77335.1"/>
    <property type="molecule type" value="Genomic_DNA"/>
</dbReference>
<dbReference type="Pfam" id="PF14355">
    <property type="entry name" value="Abi_C"/>
    <property type="match status" value="1"/>
</dbReference>
<proteinExistence type="predicted"/>
<name>A0A2S6HIM4_9GAMM</name>
<dbReference type="AlphaFoldDB" id="A0A2S6HIM4"/>
<accession>A0A2S6HIM4</accession>
<sequence length="274" mass="29800">MELPISDLILVAISKLVDDAKVESREPTHYDLDVQIKKAGLTESDPKTQGQSVGKAKRIRATLNWALENNPQAGSKLVELILSQVRAVGGFRETSPNYAGKEQILNAISVFDTENFSLSENGDIRPKVLDTLKGKHLTDALQAYAQRAKRGSEDAALLSGTGKDLLEATAKHIIHTKFGNHPTNANFPTLLGQAYAALRMATPEDTKTANEPAIKDYERALFSMATSINRVRNKEGTGHGKLCITALSPEESHSIIETVGIIAEFLLNRLNEGS</sequence>
<evidence type="ECO:0000259" key="1">
    <source>
        <dbReference type="Pfam" id="PF14355"/>
    </source>
</evidence>
<dbReference type="Proteomes" id="UP000240010">
    <property type="component" value="Unassembled WGS sequence"/>
</dbReference>
<reference evidence="2 3" key="1">
    <citation type="submission" date="2018-02" db="EMBL/GenBank/DDBJ databases">
        <title>Subsurface microbial communities from deep shales in Ohio and West Virginia, USA.</title>
        <authorList>
            <person name="Wrighton K."/>
        </authorList>
    </citation>
    <scope>NUCLEOTIDE SEQUENCE [LARGE SCALE GENOMIC DNA]</scope>
    <source>
        <strain evidence="2 3">OWC-DMM</strain>
    </source>
</reference>
<feature type="domain" description="Abortive infection protein-like C-terminal" evidence="1">
    <location>
        <begin position="188"/>
        <end position="267"/>
    </location>
</feature>
<dbReference type="InterPro" id="IPR026001">
    <property type="entry name" value="Abi-like_C"/>
</dbReference>
<evidence type="ECO:0000313" key="2">
    <source>
        <dbReference type="EMBL" id="PPK77335.1"/>
    </source>
</evidence>
<evidence type="ECO:0000313" key="3">
    <source>
        <dbReference type="Proteomes" id="UP000240010"/>
    </source>
</evidence>